<keyword evidence="6" id="KW-1185">Reference proteome</keyword>
<comment type="similarity">
    <text evidence="1">Belongs to the small GTPase superfamily. Rab family.</text>
</comment>
<dbReference type="GO" id="GO:0005525">
    <property type="term" value="F:GTP binding"/>
    <property type="evidence" value="ECO:0007669"/>
    <property type="project" value="UniProtKB-KW"/>
</dbReference>
<dbReference type="Pfam" id="PF00071">
    <property type="entry name" value="Ras"/>
    <property type="match status" value="1"/>
</dbReference>
<evidence type="ECO:0000256" key="2">
    <source>
        <dbReference type="ARBA" id="ARBA00022741"/>
    </source>
</evidence>
<dbReference type="InterPro" id="IPR001806">
    <property type="entry name" value="Small_GTPase"/>
</dbReference>
<dbReference type="InterPro" id="IPR027417">
    <property type="entry name" value="P-loop_NTPase"/>
</dbReference>
<dbReference type="Gene3D" id="3.40.50.300">
    <property type="entry name" value="P-loop containing nucleotide triphosphate hydrolases"/>
    <property type="match status" value="1"/>
</dbReference>
<dbReference type="Proteomes" id="UP000572754">
    <property type="component" value="Unassembled WGS sequence"/>
</dbReference>
<dbReference type="PANTHER" id="PTHR47979">
    <property type="entry name" value="DRAB11-RELATED"/>
    <property type="match status" value="1"/>
</dbReference>
<dbReference type="FunFam" id="3.40.50.300:FF:001129">
    <property type="entry name" value="ras-related protein Rab-44 isoform X2"/>
    <property type="match status" value="1"/>
</dbReference>
<gene>
    <name evidence="5" type="ORF">FCIRC_4927</name>
</gene>
<evidence type="ECO:0000313" key="5">
    <source>
        <dbReference type="EMBL" id="KAF5682493.1"/>
    </source>
</evidence>
<evidence type="ECO:0000256" key="1">
    <source>
        <dbReference type="ARBA" id="ARBA00006270"/>
    </source>
</evidence>
<dbReference type="PROSITE" id="PS51421">
    <property type="entry name" value="RAS"/>
    <property type="match status" value="1"/>
</dbReference>
<evidence type="ECO:0008006" key="7">
    <source>
        <dbReference type="Google" id="ProtNLM"/>
    </source>
</evidence>
<dbReference type="AlphaFoldDB" id="A0A8H5U4J5"/>
<evidence type="ECO:0000256" key="3">
    <source>
        <dbReference type="ARBA" id="ARBA00023134"/>
    </source>
</evidence>
<reference evidence="6" key="1">
    <citation type="journal article" date="2020" name="BMC Genomics">
        <title>Correction to: Identification and distribution of gene clusters required for synthesis of sphingolipid metabolism inhibitors in diverse species of the filamentous fungus Fusarium.</title>
        <authorList>
            <person name="Kim H.S."/>
            <person name="Lohmar J.M."/>
            <person name="Busman M."/>
            <person name="Brown D.W."/>
            <person name="Naumann T.A."/>
            <person name="Divon H.H."/>
            <person name="Lysoe E."/>
            <person name="Uhlig S."/>
            <person name="Proctor R.H."/>
        </authorList>
    </citation>
    <scope>NUCLEOTIDE SEQUENCE [LARGE SCALE GENOMIC DNA]</scope>
    <source>
        <strain evidence="6">NRRL 25331</strain>
    </source>
</reference>
<dbReference type="SUPFAM" id="SSF52540">
    <property type="entry name" value="P-loop containing nucleoside triphosphate hydrolases"/>
    <property type="match status" value="1"/>
</dbReference>
<protein>
    <recommendedName>
        <fullName evidence="7">GTP-binding protein</fullName>
    </recommendedName>
</protein>
<dbReference type="SMART" id="SM00174">
    <property type="entry name" value="RHO"/>
    <property type="match status" value="1"/>
</dbReference>
<dbReference type="PROSITE" id="PS51420">
    <property type="entry name" value="RHO"/>
    <property type="match status" value="1"/>
</dbReference>
<keyword evidence="4" id="KW-0449">Lipoprotein</keyword>
<evidence type="ECO:0000256" key="4">
    <source>
        <dbReference type="ARBA" id="ARBA00023288"/>
    </source>
</evidence>
<accession>A0A8H5U4J5</accession>
<dbReference type="GO" id="GO:0003924">
    <property type="term" value="F:GTPase activity"/>
    <property type="evidence" value="ECO:0007669"/>
    <property type="project" value="InterPro"/>
</dbReference>
<dbReference type="NCBIfam" id="TIGR00231">
    <property type="entry name" value="small_GTP"/>
    <property type="match status" value="1"/>
</dbReference>
<evidence type="ECO:0000313" key="6">
    <source>
        <dbReference type="Proteomes" id="UP000572754"/>
    </source>
</evidence>
<dbReference type="InterPro" id="IPR050209">
    <property type="entry name" value="Rab_GTPases_membrane_traffic"/>
</dbReference>
<organism evidence="5 6">
    <name type="scientific">Fusarium circinatum</name>
    <name type="common">Pitch canker fungus</name>
    <name type="synonym">Gibberella circinata</name>
    <dbReference type="NCBI Taxonomy" id="48490"/>
    <lineage>
        <taxon>Eukaryota</taxon>
        <taxon>Fungi</taxon>
        <taxon>Dikarya</taxon>
        <taxon>Ascomycota</taxon>
        <taxon>Pezizomycotina</taxon>
        <taxon>Sordariomycetes</taxon>
        <taxon>Hypocreomycetidae</taxon>
        <taxon>Hypocreales</taxon>
        <taxon>Nectriaceae</taxon>
        <taxon>Fusarium</taxon>
        <taxon>Fusarium fujikuroi species complex</taxon>
    </lineage>
</organism>
<proteinExistence type="inferred from homology"/>
<dbReference type="PROSITE" id="PS51419">
    <property type="entry name" value="RAB"/>
    <property type="match status" value="1"/>
</dbReference>
<dbReference type="PRINTS" id="PR00449">
    <property type="entry name" value="RASTRNSFRMNG"/>
</dbReference>
<keyword evidence="2" id="KW-0547">Nucleotide-binding</keyword>
<sequence>MSTNLEAYLAYIYTWEDETDDNINAIITEQSLFLSVGTYDSATVVRKEFSTLVSLAETLAVETVAAAAIQIAADLAALASIWSFGVSMLVFAQAEATALLMRADISSKSTDLNNKMKTVDTDISTQINPQVYQYVTKYKENNTLIASKATEGLDTRHCRSILLQFVAQIQRHTGNQLSVENFKKYAGVARQLYQSKEIDAIYAALDTLYLSGHTGADMTQYLDTISGLGINSVPLTLLHLFSVTFMSVTLGAADTGLREICIQGGIDPEMVDVRAFEMLDGFGKLVVVVGGVMSVADIVMQVLDIRDVVEQAENLQAALEGDFQTNYLNFFNVVLLGDSTVGKSNLASQFNQGEFHADSSPTIGVKPTNKMVQCNSKTIKVNIWDTAGQERYRAPVPYYNEAVAVMLVYDVTSRQSFENAARWLQEVRDHGEPEIVVMLVGNKTDLERRRTVTTEEGKRFAKLEKLLFIETSAQDNSRVELAFETLLNGMADPF</sequence>
<dbReference type="SMART" id="SM00173">
    <property type="entry name" value="RAS"/>
    <property type="match status" value="1"/>
</dbReference>
<comment type="caution">
    <text evidence="5">The sequence shown here is derived from an EMBL/GenBank/DDBJ whole genome shotgun (WGS) entry which is preliminary data.</text>
</comment>
<dbReference type="InterPro" id="IPR005225">
    <property type="entry name" value="Small_GTP-bd"/>
</dbReference>
<keyword evidence="3" id="KW-0342">GTP-binding</keyword>
<reference evidence="5 6" key="2">
    <citation type="submission" date="2020-05" db="EMBL/GenBank/DDBJ databases">
        <title>Identification and distribution of gene clusters putatively required for synthesis of sphingolipid metabolism inhibitors in phylogenetically diverse species of the filamentous fungus Fusarium.</title>
        <authorList>
            <person name="Kim H.-S."/>
            <person name="Busman M."/>
            <person name="Brown D.W."/>
            <person name="Divon H."/>
            <person name="Uhlig S."/>
            <person name="Proctor R.H."/>
        </authorList>
    </citation>
    <scope>NUCLEOTIDE SEQUENCE [LARGE SCALE GENOMIC DNA]</scope>
    <source>
        <strain evidence="5 6">NRRL 25331</strain>
    </source>
</reference>
<dbReference type="EMBL" id="JAAQPE010000161">
    <property type="protein sequence ID" value="KAF5682493.1"/>
    <property type="molecule type" value="Genomic_DNA"/>
</dbReference>
<name>A0A8H5U4J5_FUSCI</name>
<dbReference type="SMART" id="SM00175">
    <property type="entry name" value="RAB"/>
    <property type="match status" value="1"/>
</dbReference>